<dbReference type="STRING" id="1505727.GA0061077_0177"/>
<evidence type="ECO:0000256" key="5">
    <source>
        <dbReference type="ARBA" id="ARBA00023054"/>
    </source>
</evidence>
<dbReference type="SUPFAM" id="SSF75553">
    <property type="entry name" value="Smc hinge domain"/>
    <property type="match status" value="1"/>
</dbReference>
<evidence type="ECO:0000256" key="3">
    <source>
        <dbReference type="ARBA" id="ARBA00022741"/>
    </source>
</evidence>
<dbReference type="Pfam" id="PF02463">
    <property type="entry name" value="SMC_N"/>
    <property type="match status" value="1"/>
</dbReference>
<keyword evidence="4 7" id="KW-0067">ATP-binding</keyword>
<dbReference type="RefSeq" id="WP_091847069.1">
    <property type="nucleotide sequence ID" value="NZ_FMBL01000001.1"/>
</dbReference>
<dbReference type="AlphaFoldDB" id="A0A1C4H054"/>
<keyword evidence="11" id="KW-1185">Reference proteome</keyword>
<dbReference type="SUPFAM" id="SSF57997">
    <property type="entry name" value="Tropomyosin"/>
    <property type="match status" value="1"/>
</dbReference>
<dbReference type="SMART" id="SM00968">
    <property type="entry name" value="SMC_hinge"/>
    <property type="match status" value="1"/>
</dbReference>
<dbReference type="Pfam" id="PF06470">
    <property type="entry name" value="SMC_hinge"/>
    <property type="match status" value="1"/>
</dbReference>
<dbReference type="GO" id="GO:0005737">
    <property type="term" value="C:cytoplasm"/>
    <property type="evidence" value="ECO:0007669"/>
    <property type="project" value="UniProtKB-SubCell"/>
</dbReference>
<feature type="coiled-coil region" evidence="7">
    <location>
        <begin position="167"/>
        <end position="201"/>
    </location>
</feature>
<dbReference type="GO" id="GO:0007059">
    <property type="term" value="P:chromosome segregation"/>
    <property type="evidence" value="ECO:0007669"/>
    <property type="project" value="UniProtKB-UniRule"/>
</dbReference>
<evidence type="ECO:0000259" key="9">
    <source>
        <dbReference type="SMART" id="SM00968"/>
    </source>
</evidence>
<dbReference type="PANTHER" id="PTHR43977">
    <property type="entry name" value="STRUCTURAL MAINTENANCE OF CHROMOSOMES PROTEIN 3"/>
    <property type="match status" value="1"/>
</dbReference>
<evidence type="ECO:0000256" key="8">
    <source>
        <dbReference type="SAM" id="MobiDB-lite"/>
    </source>
</evidence>
<evidence type="ECO:0000256" key="1">
    <source>
        <dbReference type="ARBA" id="ARBA00004496"/>
    </source>
</evidence>
<dbReference type="FunFam" id="3.40.50.300:FF:000984">
    <property type="entry name" value="Chromosome partition protein Smc"/>
    <property type="match status" value="1"/>
</dbReference>
<comment type="domain">
    <text evidence="7">Contains large globular domains required for ATP hydrolysis at each terminus and a third globular domain forming a flexible hinge near the middle of the molecule. These domains are separated by coiled-coil structures.</text>
</comment>
<dbReference type="GO" id="GO:0030261">
    <property type="term" value="P:chromosome condensation"/>
    <property type="evidence" value="ECO:0007669"/>
    <property type="project" value="InterPro"/>
</dbReference>
<protein>
    <recommendedName>
        <fullName evidence="7">Chromosome partition protein Smc</fullName>
    </recommendedName>
</protein>
<dbReference type="GO" id="GO:0005694">
    <property type="term" value="C:chromosome"/>
    <property type="evidence" value="ECO:0007669"/>
    <property type="project" value="InterPro"/>
</dbReference>
<dbReference type="Gene3D" id="3.30.70.1620">
    <property type="match status" value="1"/>
</dbReference>
<dbReference type="EMBL" id="FMBL01000001">
    <property type="protein sequence ID" value="SCC78259.1"/>
    <property type="molecule type" value="Genomic_DNA"/>
</dbReference>
<keyword evidence="5 7" id="KW-0175">Coiled coil</keyword>
<dbReference type="GO" id="GO:0005524">
    <property type="term" value="F:ATP binding"/>
    <property type="evidence" value="ECO:0007669"/>
    <property type="project" value="UniProtKB-UniRule"/>
</dbReference>
<dbReference type="InterPro" id="IPR003395">
    <property type="entry name" value="RecF/RecN/SMC_N"/>
</dbReference>
<dbReference type="Gene3D" id="1.20.1060.20">
    <property type="match status" value="1"/>
</dbReference>
<dbReference type="Proteomes" id="UP000242610">
    <property type="component" value="Unassembled WGS sequence"/>
</dbReference>
<keyword evidence="6 7" id="KW-0238">DNA-binding</keyword>
<feature type="coiled-coil region" evidence="7">
    <location>
        <begin position="234"/>
        <end position="268"/>
    </location>
</feature>
<feature type="binding site" evidence="7">
    <location>
        <begin position="32"/>
        <end position="39"/>
    </location>
    <ligand>
        <name>ATP</name>
        <dbReference type="ChEBI" id="CHEBI:30616"/>
    </ligand>
</feature>
<name>A0A1C4H054_9BIFI</name>
<dbReference type="GO" id="GO:0006260">
    <property type="term" value="P:DNA replication"/>
    <property type="evidence" value="ECO:0007669"/>
    <property type="project" value="UniProtKB-UniRule"/>
</dbReference>
<dbReference type="HAMAP" id="MF_01894">
    <property type="entry name" value="Smc_prok"/>
    <property type="match status" value="1"/>
</dbReference>
<evidence type="ECO:0000313" key="11">
    <source>
        <dbReference type="Proteomes" id="UP000242610"/>
    </source>
</evidence>
<comment type="subcellular location">
    <subcellularLocation>
        <location evidence="1 7">Cytoplasm</location>
    </subcellularLocation>
</comment>
<dbReference type="InterPro" id="IPR036277">
    <property type="entry name" value="SMC_hinge_sf"/>
</dbReference>
<evidence type="ECO:0000313" key="10">
    <source>
        <dbReference type="EMBL" id="SCC78259.1"/>
    </source>
</evidence>
<comment type="similarity">
    <text evidence="7">Belongs to the SMC family.</text>
</comment>
<dbReference type="InterPro" id="IPR027417">
    <property type="entry name" value="P-loop_NTPase"/>
</dbReference>
<accession>A0A1C4H054</accession>
<evidence type="ECO:0000256" key="7">
    <source>
        <dbReference type="HAMAP-Rule" id="MF_01894"/>
    </source>
</evidence>
<dbReference type="GO" id="GO:0007062">
    <property type="term" value="P:sister chromatid cohesion"/>
    <property type="evidence" value="ECO:0007669"/>
    <property type="project" value="InterPro"/>
</dbReference>
<dbReference type="GO" id="GO:0016887">
    <property type="term" value="F:ATP hydrolysis activity"/>
    <property type="evidence" value="ECO:0007669"/>
    <property type="project" value="InterPro"/>
</dbReference>
<sequence length="1268" mass="139755">MYLKELTLRGFKSFASATTLRFEPGITAVVGPNGSGKSNIVDALTWVMGEQGAKNLRGTSMEDVIFAGTSSRSPLGRAQVSLTIDNTDGTLDIDYTEVTISRTIYRNGGSEYAINGSSCRLLDIQELLSDTGLGQQMHVIVGQGRLDEILKADPAGHRAFIEEAAGILKHRKRKERALRKLKNTEANLARTDDLLHEIRRQLGPLGRQAKISRRAASIQISLRDAQSRIFAEDAQRSMESRAKLRADLAEVRRELETEQRELSKIKMCIEQVEALSSESNPAINKINETWRQLSSLEERFGSLASLADERARSLAGQIITNFGEDPDLLESRAKELEEQAEAQKKAVSDLRLAYDKATENRAGDEKQLAAARQTLTELRKVAQEHTSKIANLRDLKTREESAIELAQSRAKDFKGQRDALLEQRDKATTEHETLALQSRNADEQDGTDELEAAKTAMHQRQEELDALQEQLRATNAKITALKAKADALKETLESRNASGDLERDAEVDALGRLADFIHIESGWEEAVAHALDQFASAIVVPDRSNMVKALNHAEEGKLGQAVVLHPVEGTGNIGSGDSTRDKEDPIRRAASLVSLNNSVEDSDFATRVVDAVRVLLDDVAAVPDMETALKTVEGSQFSQAVTKAGEVVNPVGAIGGSSRSQSDLSLVARRDKAMEEAEKLEAEISALSSRIDVAQAARDEARIEVDRQSQQRMRAKVKADQIRKDLNAAEDRIKQLSRQIETLDDRIKQTADDRQTHQLKLEDLTQALEAAERSDTEHQDFDDLAERVRSLETSLDQAREQEVSAKIVWNDASRKADSLVRQAGLLHDQASEAVGRRARMQQLNEKRERRQAHDRQIAADARGMARLVACELASVVAKRDELSKAALSHDAQLKELRARRDEVEPNVAMLQRREHELDINRERLAAQYGQIEQKVSDTLGMGLDALVDEYGPDNPVPVLDDEGCPIPLERGGKSAVVDDAGVGNNAGIADTADLTVGGTAAGNDTSQTPQIVVMSGKDDLTDTSDDSNADGYHTGEQQVAIDTERYQTVPYVRVEQEKRLQKAERDLKALGKINPLAAEEFDALEARNQYLNDQRNDVAASRDDLLKLIKDLDRTMIEVFKSAFDDTAAAFETVFATLFPGGKGRLRLEDPDDLLTTGIIVEASPAGKRVKQLSLLSGGERSLTALALLFAIFTARPSPFYVMDEVEAALDDINLTRLLNAFNDLRKHAQLIIITHQQRTMAIADALYGVTMRSDGVTAVVSQKLEHE</sequence>
<dbReference type="SUPFAM" id="SSF52540">
    <property type="entry name" value="P-loop containing nucleoside triphosphate hydrolases"/>
    <property type="match status" value="1"/>
</dbReference>
<keyword evidence="3 7" id="KW-0547">Nucleotide-binding</keyword>
<comment type="subunit">
    <text evidence="7">Homodimer.</text>
</comment>
<comment type="function">
    <text evidence="7">Required for chromosome condensation and partitioning.</text>
</comment>
<evidence type="ECO:0000256" key="4">
    <source>
        <dbReference type="ARBA" id="ARBA00022840"/>
    </source>
</evidence>
<dbReference type="InterPro" id="IPR011890">
    <property type="entry name" value="SMC_prok"/>
</dbReference>
<evidence type="ECO:0000256" key="2">
    <source>
        <dbReference type="ARBA" id="ARBA00022490"/>
    </source>
</evidence>
<dbReference type="GO" id="GO:0003677">
    <property type="term" value="F:DNA binding"/>
    <property type="evidence" value="ECO:0007669"/>
    <property type="project" value="UniProtKB-UniRule"/>
</dbReference>
<dbReference type="Gene3D" id="3.40.50.300">
    <property type="entry name" value="P-loop containing nucleotide triphosphate hydrolases"/>
    <property type="match status" value="2"/>
</dbReference>
<evidence type="ECO:0000256" key="6">
    <source>
        <dbReference type="ARBA" id="ARBA00023125"/>
    </source>
</evidence>
<dbReference type="InterPro" id="IPR010935">
    <property type="entry name" value="SMC_hinge"/>
</dbReference>
<reference evidence="11" key="1">
    <citation type="submission" date="2016-08" db="EMBL/GenBank/DDBJ databases">
        <authorList>
            <person name="Varghese N."/>
            <person name="Submissions Spin"/>
        </authorList>
    </citation>
    <scope>NUCLEOTIDE SEQUENCE [LARGE SCALE GENOMIC DNA]</scope>
    <source>
        <strain evidence="11">R-52791</strain>
    </source>
</reference>
<feature type="region of interest" description="Disordered" evidence="8">
    <location>
        <begin position="427"/>
        <end position="446"/>
    </location>
</feature>
<dbReference type="FunFam" id="3.40.50.300:FF:000901">
    <property type="entry name" value="Chromosome partition protein Smc"/>
    <property type="match status" value="1"/>
</dbReference>
<dbReference type="OrthoDB" id="9808768at2"/>
<feature type="domain" description="SMC hinge" evidence="9">
    <location>
        <begin position="507"/>
        <end position="632"/>
    </location>
</feature>
<dbReference type="PIRSF" id="PIRSF005719">
    <property type="entry name" value="SMC"/>
    <property type="match status" value="1"/>
</dbReference>
<feature type="coiled-coil region" evidence="7">
    <location>
        <begin position="670"/>
        <end position="801"/>
    </location>
</feature>
<dbReference type="InterPro" id="IPR024704">
    <property type="entry name" value="SMC"/>
</dbReference>
<organism evidence="10 11">
    <name type="scientific">Bifidobacterium commune</name>
    <dbReference type="NCBI Taxonomy" id="1505727"/>
    <lineage>
        <taxon>Bacteria</taxon>
        <taxon>Bacillati</taxon>
        <taxon>Actinomycetota</taxon>
        <taxon>Actinomycetes</taxon>
        <taxon>Bifidobacteriales</taxon>
        <taxon>Bifidobacteriaceae</taxon>
        <taxon>Bifidobacterium</taxon>
    </lineage>
</organism>
<gene>
    <name evidence="7" type="primary">smc</name>
    <name evidence="10" type="ORF">GA0061077_0177</name>
</gene>
<keyword evidence="2 7" id="KW-0963">Cytoplasm</keyword>
<proteinExistence type="inferred from homology"/>